<dbReference type="Pfam" id="PF13091">
    <property type="entry name" value="PLDc_2"/>
    <property type="match status" value="1"/>
</dbReference>
<feature type="non-terminal residue" evidence="2">
    <location>
        <position position="192"/>
    </location>
</feature>
<sequence length="192" mass="22268">MTSDLTFITNEAKQTLRDRFGVLIKDTRDFDVLVGYFYTSGFHSIYKSLEKTEKIRILIGIGTDKRTVDSLQNSKQSEFQYSHAEVKEHFSDEVKDELENSDDNDNAEEGVYKFIEWLRSGKLEIKAYPTENIHAKLYIMSFHEGDRDVGRVITGSSNFTRSGLVDNLEFNVELKNSSDHNFALKKFNELWE</sequence>
<dbReference type="EMBL" id="UINC01173321">
    <property type="protein sequence ID" value="SVD78856.1"/>
    <property type="molecule type" value="Genomic_DNA"/>
</dbReference>
<name>A0A382Y6C5_9ZZZZ</name>
<accession>A0A382Y6C5</accession>
<proteinExistence type="predicted"/>
<feature type="domain" description="Phospholipase D-like" evidence="1">
    <location>
        <begin position="54"/>
        <end position="191"/>
    </location>
</feature>
<gene>
    <name evidence="2" type="ORF">METZ01_LOCUS431710</name>
</gene>
<dbReference type="SUPFAM" id="SSF56024">
    <property type="entry name" value="Phospholipase D/nuclease"/>
    <property type="match status" value="1"/>
</dbReference>
<reference evidence="2" key="1">
    <citation type="submission" date="2018-05" db="EMBL/GenBank/DDBJ databases">
        <authorList>
            <person name="Lanie J.A."/>
            <person name="Ng W.-L."/>
            <person name="Kazmierczak K.M."/>
            <person name="Andrzejewski T.M."/>
            <person name="Davidsen T.M."/>
            <person name="Wayne K.J."/>
            <person name="Tettelin H."/>
            <person name="Glass J.I."/>
            <person name="Rusch D."/>
            <person name="Podicherti R."/>
            <person name="Tsui H.-C.T."/>
            <person name="Winkler M.E."/>
        </authorList>
    </citation>
    <scope>NUCLEOTIDE SEQUENCE</scope>
</reference>
<dbReference type="Gene3D" id="3.30.870.10">
    <property type="entry name" value="Endonuclease Chain A"/>
    <property type="match status" value="1"/>
</dbReference>
<dbReference type="AlphaFoldDB" id="A0A382Y6C5"/>
<dbReference type="CDD" id="cd09178">
    <property type="entry name" value="PLDc_N_Snf2_like"/>
    <property type="match status" value="1"/>
</dbReference>
<evidence type="ECO:0000313" key="2">
    <source>
        <dbReference type="EMBL" id="SVD78856.1"/>
    </source>
</evidence>
<organism evidence="2">
    <name type="scientific">marine metagenome</name>
    <dbReference type="NCBI Taxonomy" id="408172"/>
    <lineage>
        <taxon>unclassified sequences</taxon>
        <taxon>metagenomes</taxon>
        <taxon>ecological metagenomes</taxon>
    </lineage>
</organism>
<dbReference type="InterPro" id="IPR025202">
    <property type="entry name" value="PLD-like_dom"/>
</dbReference>
<protein>
    <recommendedName>
        <fullName evidence="1">Phospholipase D-like domain-containing protein</fullName>
    </recommendedName>
</protein>
<evidence type="ECO:0000259" key="1">
    <source>
        <dbReference type="Pfam" id="PF13091"/>
    </source>
</evidence>